<proteinExistence type="inferred from homology"/>
<dbReference type="InterPro" id="IPR036737">
    <property type="entry name" value="OmpA-like_sf"/>
</dbReference>
<evidence type="ECO:0000256" key="8">
    <source>
        <dbReference type="SAM" id="MobiDB-lite"/>
    </source>
</evidence>
<dbReference type="SUPFAM" id="SSF103088">
    <property type="entry name" value="OmpA-like"/>
    <property type="match status" value="1"/>
</dbReference>
<organism evidence="10 11">
    <name type="scientific">Ligilactobacillus salitolerans</name>
    <dbReference type="NCBI Taxonomy" id="1808352"/>
    <lineage>
        <taxon>Bacteria</taxon>
        <taxon>Bacillati</taxon>
        <taxon>Bacillota</taxon>
        <taxon>Bacilli</taxon>
        <taxon>Lactobacillales</taxon>
        <taxon>Lactobacillaceae</taxon>
        <taxon>Ligilactobacillus</taxon>
    </lineage>
</organism>
<protein>
    <submittedName>
        <fullName evidence="10">Flagellar motor protein MotB</fullName>
    </submittedName>
</protein>
<keyword evidence="10" id="KW-0966">Cell projection</keyword>
<keyword evidence="10" id="KW-0969">Cilium</keyword>
<dbReference type="Pfam" id="PF13677">
    <property type="entry name" value="MotB_plug"/>
    <property type="match status" value="1"/>
</dbReference>
<dbReference type="Pfam" id="PF00691">
    <property type="entry name" value="OmpA"/>
    <property type="match status" value="1"/>
</dbReference>
<keyword evidence="3" id="KW-1003">Cell membrane</keyword>
<evidence type="ECO:0000256" key="7">
    <source>
        <dbReference type="PROSITE-ProRule" id="PRU00473"/>
    </source>
</evidence>
<evidence type="ECO:0000256" key="4">
    <source>
        <dbReference type="ARBA" id="ARBA00022692"/>
    </source>
</evidence>
<dbReference type="InterPro" id="IPR025713">
    <property type="entry name" value="MotB-like_N_dom"/>
</dbReference>
<keyword evidence="6 7" id="KW-0472">Membrane</keyword>
<evidence type="ECO:0000259" key="9">
    <source>
        <dbReference type="PROSITE" id="PS51123"/>
    </source>
</evidence>
<accession>A0A401IW32</accession>
<name>A0A401IW32_9LACO</name>
<keyword evidence="11" id="KW-1185">Reference proteome</keyword>
<evidence type="ECO:0000256" key="2">
    <source>
        <dbReference type="ARBA" id="ARBA00008914"/>
    </source>
</evidence>
<comment type="caution">
    <text evidence="10">The sequence shown here is derived from an EMBL/GenBank/DDBJ whole genome shotgun (WGS) entry which is preliminary data.</text>
</comment>
<dbReference type="AlphaFoldDB" id="A0A401IW32"/>
<sequence length="263" mass="28936">MQRKKKNSEENSEGWMLPYSDMLTLLLALFIVMFASAKVDDRKFQEIKSEFGSIMAVDPPDKSDSGSMVVALDSPSVASKTPAGEAKDPKTKKAAQKREHTVRGTLTEQNQKQQIKEIAQSLNETARQLDMGNTKATLKSDGLHFNLDSSILFDSGSADLTGPAQQALRQLGPKLSKLRNNQVMIAGYTDNVPQKSAQYPSNWELSSARAVSVMHFFVKENALVEGNVSIRAYGENQAKASNETAQGRAQNRRVELVIKAETD</sequence>
<dbReference type="PANTHER" id="PTHR30329:SF21">
    <property type="entry name" value="LIPOPROTEIN YIAD-RELATED"/>
    <property type="match status" value="1"/>
</dbReference>
<dbReference type="RefSeq" id="WP_124978256.1">
    <property type="nucleotide sequence ID" value="NZ_BFFP01000048.1"/>
</dbReference>
<dbReference type="InterPro" id="IPR050330">
    <property type="entry name" value="Bact_OuterMem_StrucFunc"/>
</dbReference>
<evidence type="ECO:0000313" key="11">
    <source>
        <dbReference type="Proteomes" id="UP000286848"/>
    </source>
</evidence>
<feature type="region of interest" description="Disordered" evidence="8">
    <location>
        <begin position="74"/>
        <end position="112"/>
    </location>
</feature>
<dbReference type="OrthoDB" id="9815217at2"/>
<dbReference type="GO" id="GO:0005886">
    <property type="term" value="C:plasma membrane"/>
    <property type="evidence" value="ECO:0007669"/>
    <property type="project" value="UniProtKB-SubCell"/>
</dbReference>
<dbReference type="PANTHER" id="PTHR30329">
    <property type="entry name" value="STATOR ELEMENT OF FLAGELLAR MOTOR COMPLEX"/>
    <property type="match status" value="1"/>
</dbReference>
<feature type="compositionally biased region" description="Basic and acidic residues" evidence="8">
    <location>
        <begin position="85"/>
        <end position="102"/>
    </location>
</feature>
<keyword evidence="10" id="KW-0282">Flagellum</keyword>
<evidence type="ECO:0000256" key="6">
    <source>
        <dbReference type="ARBA" id="ARBA00023136"/>
    </source>
</evidence>
<dbReference type="InterPro" id="IPR006665">
    <property type="entry name" value="OmpA-like"/>
</dbReference>
<dbReference type="CDD" id="cd07185">
    <property type="entry name" value="OmpA_C-like"/>
    <property type="match status" value="1"/>
</dbReference>
<feature type="domain" description="OmpA-like" evidence="9">
    <location>
        <begin position="140"/>
        <end position="262"/>
    </location>
</feature>
<dbReference type="Gene3D" id="3.30.1330.60">
    <property type="entry name" value="OmpA-like domain"/>
    <property type="match status" value="1"/>
</dbReference>
<keyword evidence="5" id="KW-1133">Transmembrane helix</keyword>
<dbReference type="PROSITE" id="PS51123">
    <property type="entry name" value="OMPA_2"/>
    <property type="match status" value="1"/>
</dbReference>
<comment type="subcellular location">
    <subcellularLocation>
        <location evidence="1">Cell membrane</location>
        <topology evidence="1">Single-pass membrane protein</topology>
    </subcellularLocation>
</comment>
<reference evidence="10 11" key="1">
    <citation type="journal article" date="2019" name="Int. J. Syst. Evol. Microbiol.">
        <title>Lactobacillus salitolerans sp. nov., a novel lactic acid bacterium isolated from spent mushroom substrates.</title>
        <authorList>
            <person name="Tohno M."/>
            <person name="Tanizawa Y."/>
            <person name="Kojima Y."/>
            <person name="Sakamoto M."/>
            <person name="Nakamura Y."/>
            <person name="Ohkuma M."/>
            <person name="Kobayashi H."/>
        </authorList>
    </citation>
    <scope>NUCLEOTIDE SEQUENCE [LARGE SCALE GENOMIC DNA]</scope>
    <source>
        <strain evidence="10 11">YK43</strain>
    </source>
</reference>
<gene>
    <name evidence="10" type="ORF">LFYK43_21740</name>
</gene>
<evidence type="ECO:0000256" key="1">
    <source>
        <dbReference type="ARBA" id="ARBA00004162"/>
    </source>
</evidence>
<comment type="similarity">
    <text evidence="2">Belongs to the MotB family.</text>
</comment>
<evidence type="ECO:0000256" key="3">
    <source>
        <dbReference type="ARBA" id="ARBA00022475"/>
    </source>
</evidence>
<dbReference type="EMBL" id="BFFP01000048">
    <property type="protein sequence ID" value="GBG95715.1"/>
    <property type="molecule type" value="Genomic_DNA"/>
</dbReference>
<evidence type="ECO:0000256" key="5">
    <source>
        <dbReference type="ARBA" id="ARBA00022989"/>
    </source>
</evidence>
<keyword evidence="4" id="KW-0812">Transmembrane</keyword>
<dbReference type="Proteomes" id="UP000286848">
    <property type="component" value="Unassembled WGS sequence"/>
</dbReference>
<evidence type="ECO:0000313" key="10">
    <source>
        <dbReference type="EMBL" id="GBG95715.1"/>
    </source>
</evidence>